<dbReference type="Proteomes" id="UP000242367">
    <property type="component" value="Unassembled WGS sequence"/>
</dbReference>
<proteinExistence type="predicted"/>
<dbReference type="Pfam" id="PF00293">
    <property type="entry name" value="NUDIX"/>
    <property type="match status" value="1"/>
</dbReference>
<dbReference type="InterPro" id="IPR015797">
    <property type="entry name" value="NUDIX_hydrolase-like_dom_sf"/>
</dbReference>
<organism evidence="2 3">
    <name type="scientific">Actinomadura rubteroloni</name>
    <dbReference type="NCBI Taxonomy" id="1926885"/>
    <lineage>
        <taxon>Bacteria</taxon>
        <taxon>Bacillati</taxon>
        <taxon>Actinomycetota</taxon>
        <taxon>Actinomycetes</taxon>
        <taxon>Streptosporangiales</taxon>
        <taxon>Thermomonosporaceae</taxon>
        <taxon>Actinomadura</taxon>
    </lineage>
</organism>
<reference evidence="2 3" key="1">
    <citation type="journal article" date="2017" name="Chemistry">
        <title>Isolation, Biosynthesis and Chemical Modifications of Rubterolones A-F: Rare Tropolone Alkaloids from Actinomadura sp. 5-2.</title>
        <authorList>
            <person name="Guo H."/>
            <person name="Benndorf R."/>
            <person name="Leichnitz D."/>
            <person name="Klassen J.L."/>
            <person name="Vollmers J."/>
            <person name="Gorls H."/>
            <person name="Steinacker M."/>
            <person name="Weigel C."/>
            <person name="Dahse H.M."/>
            <person name="Kaster A.K."/>
            <person name="de Beer Z.W."/>
            <person name="Poulsen M."/>
            <person name="Beemelmanns C."/>
        </authorList>
    </citation>
    <scope>NUCLEOTIDE SEQUENCE [LARGE SCALE GENOMIC DNA]</scope>
    <source>
        <strain evidence="2 3">5-2</strain>
    </source>
</reference>
<dbReference type="AlphaFoldDB" id="A0A2P4UG74"/>
<dbReference type="RefSeq" id="WP_103563226.1">
    <property type="nucleotide sequence ID" value="NZ_MTBP01000002.1"/>
</dbReference>
<protein>
    <submittedName>
        <fullName evidence="2">NUDIX domain protein</fullName>
    </submittedName>
</protein>
<name>A0A2P4UG74_9ACTN</name>
<evidence type="ECO:0000313" key="3">
    <source>
        <dbReference type="Proteomes" id="UP000242367"/>
    </source>
</evidence>
<sequence length="143" mass="15782">MPDRVRAVLLTPTGTLLLMKRIKPGKAAYRVVIGGGIEPGDASPEDALHREIREETGGEAAVIRHLHTIERDGERQDFFLASIDAWSPAERTGPEFDRADGGQYLLEEIPATVQALDAVELLPEEFARVLRAAVERGELTRTR</sequence>
<dbReference type="PROSITE" id="PS51462">
    <property type="entry name" value="NUDIX"/>
    <property type="match status" value="1"/>
</dbReference>
<evidence type="ECO:0000259" key="1">
    <source>
        <dbReference type="PROSITE" id="PS51462"/>
    </source>
</evidence>
<evidence type="ECO:0000313" key="2">
    <source>
        <dbReference type="EMBL" id="POM24057.1"/>
    </source>
</evidence>
<feature type="domain" description="Nudix hydrolase" evidence="1">
    <location>
        <begin position="1"/>
        <end position="126"/>
    </location>
</feature>
<dbReference type="Gene3D" id="3.90.79.10">
    <property type="entry name" value="Nucleoside Triphosphate Pyrophosphohydrolase"/>
    <property type="match status" value="1"/>
</dbReference>
<dbReference type="EMBL" id="MTBP01000002">
    <property type="protein sequence ID" value="POM24057.1"/>
    <property type="molecule type" value="Genomic_DNA"/>
</dbReference>
<gene>
    <name evidence="2" type="ORF">BTM25_26840</name>
</gene>
<keyword evidence="3" id="KW-1185">Reference proteome</keyword>
<dbReference type="InterPro" id="IPR000086">
    <property type="entry name" value="NUDIX_hydrolase_dom"/>
</dbReference>
<comment type="caution">
    <text evidence="2">The sequence shown here is derived from an EMBL/GenBank/DDBJ whole genome shotgun (WGS) entry which is preliminary data.</text>
</comment>
<dbReference type="SUPFAM" id="SSF55811">
    <property type="entry name" value="Nudix"/>
    <property type="match status" value="1"/>
</dbReference>
<accession>A0A2P4UG74</accession>